<accession>A0A554VHG6</accession>
<gene>
    <name evidence="1" type="ORF">FOF46_17235</name>
</gene>
<dbReference type="PROSITE" id="PS51257">
    <property type="entry name" value="PROKAR_LIPOPROTEIN"/>
    <property type="match status" value="1"/>
</dbReference>
<keyword evidence="2" id="KW-1185">Reference proteome</keyword>
<proteinExistence type="predicted"/>
<dbReference type="AlphaFoldDB" id="A0A554VHG6"/>
<evidence type="ECO:0000313" key="2">
    <source>
        <dbReference type="Proteomes" id="UP000318833"/>
    </source>
</evidence>
<comment type="caution">
    <text evidence="1">The sequence shown here is derived from an EMBL/GenBank/DDBJ whole genome shotgun (WGS) entry which is preliminary data.</text>
</comment>
<sequence>MKSFNKYEIIISTLTILLIIGCVNSNNNEMNIDLNCDFDFIQPEKTIKIIKEVFSSKSKFDNVFFKGDFDLADRDTINFRYVCPFCEKSCFKINLRDRLRDDFEKIVENKILLPEDIEENKIVISSKLFKNSYNMIYGGTPTYSFIKCNNCTSEYLAVIGLDEKQYGLYYGQAQGMWLIKQGRVINDTQQK</sequence>
<organism evidence="1 2">
    <name type="scientific">Aquimarina algiphila</name>
    <dbReference type="NCBI Taxonomy" id="2047982"/>
    <lineage>
        <taxon>Bacteria</taxon>
        <taxon>Pseudomonadati</taxon>
        <taxon>Bacteroidota</taxon>
        <taxon>Flavobacteriia</taxon>
        <taxon>Flavobacteriales</taxon>
        <taxon>Flavobacteriaceae</taxon>
        <taxon>Aquimarina</taxon>
    </lineage>
</organism>
<evidence type="ECO:0008006" key="3">
    <source>
        <dbReference type="Google" id="ProtNLM"/>
    </source>
</evidence>
<dbReference type="EMBL" id="VLNR01000038">
    <property type="protein sequence ID" value="TSE06967.1"/>
    <property type="molecule type" value="Genomic_DNA"/>
</dbReference>
<reference evidence="1 2" key="1">
    <citation type="submission" date="2019-07" db="EMBL/GenBank/DDBJ databases">
        <title>The draft genome sequence of Aquimarina algiphila M91.</title>
        <authorList>
            <person name="Meng X."/>
        </authorList>
    </citation>
    <scope>NUCLEOTIDE SEQUENCE [LARGE SCALE GENOMIC DNA]</scope>
    <source>
        <strain evidence="1 2">M91</strain>
    </source>
</reference>
<dbReference type="Proteomes" id="UP000318833">
    <property type="component" value="Unassembled WGS sequence"/>
</dbReference>
<name>A0A554VHG6_9FLAO</name>
<evidence type="ECO:0000313" key="1">
    <source>
        <dbReference type="EMBL" id="TSE06967.1"/>
    </source>
</evidence>
<protein>
    <recommendedName>
        <fullName evidence="3">Lipoprotein</fullName>
    </recommendedName>
</protein>